<dbReference type="Gene3D" id="1.10.530.10">
    <property type="match status" value="1"/>
</dbReference>
<sequence length="199" mass="22049">MVAPAGASALGLSAPQEVAISTELVFREWTGDTTAPEPRVERLGEHHMQAVAEEAGKQAQTRYLAKKFKQAPTAIRKYVDLAWAEAEKRDGIEPELLIAIMQKESSLRPKVQSRYGAQGLMQVVRRWHREKLDRSESLFDPEVNIRVGADILEEYLELAGGSLTKALHKYSGNARGYPNKILNESRKLAQVADQAAVNG</sequence>
<keyword evidence="4" id="KW-1185">Reference proteome</keyword>
<evidence type="ECO:0000259" key="2">
    <source>
        <dbReference type="Pfam" id="PF01464"/>
    </source>
</evidence>
<dbReference type="InterPro" id="IPR023346">
    <property type="entry name" value="Lysozyme-like_dom_sf"/>
</dbReference>
<dbReference type="InterPro" id="IPR008258">
    <property type="entry name" value="Transglycosylase_SLT_dom_1"/>
</dbReference>
<name>A0A451FSZ8_9BURK</name>
<dbReference type="Proteomes" id="UP000283474">
    <property type="component" value="Chromosome"/>
</dbReference>
<feature type="domain" description="Transglycosylase SLT" evidence="2">
    <location>
        <begin position="83"/>
        <end position="172"/>
    </location>
</feature>
<gene>
    <name evidence="3" type="ORF">CKA81_16795</name>
</gene>
<dbReference type="PANTHER" id="PTHR37423:SF2">
    <property type="entry name" value="MEMBRANE-BOUND LYTIC MUREIN TRANSGLYCOSYLASE C"/>
    <property type="match status" value="1"/>
</dbReference>
<dbReference type="PANTHER" id="PTHR37423">
    <property type="entry name" value="SOLUBLE LYTIC MUREIN TRANSGLYCOSYLASE-RELATED"/>
    <property type="match status" value="1"/>
</dbReference>
<accession>A0A451FSZ8</accession>
<reference evidence="3 4" key="1">
    <citation type="submission" date="2017-08" db="EMBL/GenBank/DDBJ databases">
        <authorList>
            <person name="Park S.-J."/>
            <person name="Kim H."/>
        </authorList>
    </citation>
    <scope>NUCLEOTIDE SEQUENCE [LARGE SCALE GENOMIC DNA]</scope>
    <source>
        <strain evidence="4">ye3</strain>
    </source>
</reference>
<dbReference type="SUPFAM" id="SSF53955">
    <property type="entry name" value="Lysozyme-like"/>
    <property type="match status" value="1"/>
</dbReference>
<proteinExistence type="inferred from homology"/>
<evidence type="ECO:0000313" key="3">
    <source>
        <dbReference type="EMBL" id="QAA95690.1"/>
    </source>
</evidence>
<comment type="similarity">
    <text evidence="1">Belongs to the transglycosylase Slt family.</text>
</comment>
<dbReference type="OrthoDB" id="92254at2"/>
<dbReference type="Pfam" id="PF01464">
    <property type="entry name" value="SLT"/>
    <property type="match status" value="1"/>
</dbReference>
<dbReference type="EMBL" id="CP022987">
    <property type="protein sequence ID" value="QAA95690.1"/>
    <property type="molecule type" value="Genomic_DNA"/>
</dbReference>
<evidence type="ECO:0000313" key="4">
    <source>
        <dbReference type="Proteomes" id="UP000283474"/>
    </source>
</evidence>
<organism evidence="3 4">
    <name type="scientific">Pollutimonas thiosulfatoxidans</name>
    <dbReference type="NCBI Taxonomy" id="2028345"/>
    <lineage>
        <taxon>Bacteria</taxon>
        <taxon>Pseudomonadati</taxon>
        <taxon>Pseudomonadota</taxon>
        <taxon>Betaproteobacteria</taxon>
        <taxon>Burkholderiales</taxon>
        <taxon>Alcaligenaceae</taxon>
        <taxon>Pollutimonas</taxon>
    </lineage>
</organism>
<evidence type="ECO:0000256" key="1">
    <source>
        <dbReference type="ARBA" id="ARBA00007734"/>
    </source>
</evidence>
<dbReference type="AlphaFoldDB" id="A0A451FSZ8"/>
<dbReference type="KEGG" id="pus:CKA81_16795"/>
<protein>
    <recommendedName>
        <fullName evidence="2">Transglycosylase SLT domain-containing protein</fullName>
    </recommendedName>
</protein>